<evidence type="ECO:0000256" key="4">
    <source>
        <dbReference type="ARBA" id="ARBA00022989"/>
    </source>
</evidence>
<evidence type="ECO:0000313" key="10">
    <source>
        <dbReference type="EMBL" id="MBB3773904.1"/>
    </source>
</evidence>
<evidence type="ECO:0000256" key="7">
    <source>
        <dbReference type="SAM" id="Phobius"/>
    </source>
</evidence>
<feature type="transmembrane region" description="Helical" evidence="7">
    <location>
        <begin position="551"/>
        <end position="570"/>
    </location>
</feature>
<feature type="transmembrane region" description="Helical" evidence="7">
    <location>
        <begin position="349"/>
        <end position="366"/>
    </location>
</feature>
<feature type="region of interest" description="Disordered" evidence="6">
    <location>
        <begin position="760"/>
        <end position="780"/>
    </location>
</feature>
<keyword evidence="5 7" id="KW-0472">Membrane</keyword>
<name>A0A839ZGJ5_9HYPH</name>
<evidence type="ECO:0000259" key="8">
    <source>
        <dbReference type="Pfam" id="PF03772"/>
    </source>
</evidence>
<dbReference type="InterPro" id="IPR004477">
    <property type="entry name" value="ComEC_N"/>
</dbReference>
<reference evidence="10 11" key="1">
    <citation type="submission" date="2020-08" db="EMBL/GenBank/DDBJ databases">
        <title>Genomic Encyclopedia of Type Strains, Phase IV (KMG-IV): sequencing the most valuable type-strain genomes for metagenomic binning, comparative biology and taxonomic classification.</title>
        <authorList>
            <person name="Goeker M."/>
        </authorList>
    </citation>
    <scope>NUCLEOTIDE SEQUENCE [LARGE SCALE GENOMIC DNA]</scope>
    <source>
        <strain evidence="10 11">DSM 5895</strain>
    </source>
</reference>
<feature type="compositionally biased region" description="Basic and acidic residues" evidence="6">
    <location>
        <begin position="801"/>
        <end position="818"/>
    </location>
</feature>
<sequence length="862" mass="89236">MARAIALATGRREPLLALRRPRLPSLEGLVEGFAGLLTREIDDRRGFLFLPVAVAAGAALYFGAPNEPLPYAAPLSAVVLAALAMAARARPFAFHVLALLAALAAGFALASIQVQRMAHPLLATPMAGVEIAGFVEVAEQRARGSRITLALTRFGREARADEGGRVGARGRVGLPREGPERLSFVQPTRVRVTLATREPPAVGAHVRLLANLAPPPGPAYPGGFDFGRAIWFDGIGATGFALGKAQPSPPPSAAPLALSFAAWLGATRQSIAARIRAVLSGAEAGIAVALVTGLRDAVPEAVEESMRVAGLSHILSISGLHMALVATTVFFLVRALLALVPELALRYPIKAWAALPAALAATYYLMLSGAEVPTQRSYVTTLIVLAGVALGRPALTLRTLALAALAVMTLTPWAILDPGAQMSFAATLALIAAYERWGHLVAAPAASTPAGRWLGLPVRYVAALVLTSLAAGLATAPFAAFHFQRLAPLSLLANLAAMPVVSFIVMPAGLGGALLLPFGWDPPAWILMGWGIQMMDAIADWVAAMPGADRGIPAMPLASLGLLSLSLALGCLLRTRLVLVVPALAGAALIAYAAAPHPDVLIDRDGRTVAVRGADGRLAIMGDRDAGVARRFAVEQWLSAEGERGRAGAADLTARAACDPLGCTLPDARGDPVALSRNPASLEEDCRRAILLVTNQPPPADCAATVIRIDPRQSLAGHAVFRTAKGGWRLDGDAASGTRPWQVPSSAAQPAISLAVPMALSREEDPRSTGPGAANGAPPSFTATERAAALDRYLESPAGPDVDRTGDRLPADGPHGDKQATQQPAAERSPAPQSIAGKSSLEESSADESSADDSSAPGTNLE</sequence>
<comment type="caution">
    <text evidence="10">The sequence shown here is derived from an EMBL/GenBank/DDBJ whole genome shotgun (WGS) entry which is preliminary data.</text>
</comment>
<protein>
    <submittedName>
        <fullName evidence="10">Competence protein ComEC</fullName>
    </submittedName>
</protein>
<evidence type="ECO:0000256" key="6">
    <source>
        <dbReference type="SAM" id="MobiDB-lite"/>
    </source>
</evidence>
<evidence type="ECO:0000256" key="5">
    <source>
        <dbReference type="ARBA" id="ARBA00023136"/>
    </source>
</evidence>
<organism evidence="10 11">
    <name type="scientific">Ancylobacter tetraedralis</name>
    <dbReference type="NCBI Taxonomy" id="217068"/>
    <lineage>
        <taxon>Bacteria</taxon>
        <taxon>Pseudomonadati</taxon>
        <taxon>Pseudomonadota</taxon>
        <taxon>Alphaproteobacteria</taxon>
        <taxon>Hyphomicrobiales</taxon>
        <taxon>Xanthobacteraceae</taxon>
        <taxon>Ancylobacter</taxon>
    </lineage>
</organism>
<dbReference type="NCBIfam" id="TIGR00360">
    <property type="entry name" value="ComEC_N-term"/>
    <property type="match status" value="1"/>
</dbReference>
<keyword evidence="4 7" id="KW-1133">Transmembrane helix</keyword>
<feature type="domain" description="DUF4131" evidence="9">
    <location>
        <begin position="67"/>
        <end position="243"/>
    </location>
</feature>
<evidence type="ECO:0000256" key="1">
    <source>
        <dbReference type="ARBA" id="ARBA00004651"/>
    </source>
</evidence>
<feature type="transmembrane region" description="Helical" evidence="7">
    <location>
        <begin position="400"/>
        <end position="416"/>
    </location>
</feature>
<evidence type="ECO:0000256" key="2">
    <source>
        <dbReference type="ARBA" id="ARBA00022475"/>
    </source>
</evidence>
<feature type="transmembrane region" description="Helical" evidence="7">
    <location>
        <begin position="495"/>
        <end position="520"/>
    </location>
</feature>
<feature type="region of interest" description="Disordered" evidence="6">
    <location>
        <begin position="795"/>
        <end position="862"/>
    </location>
</feature>
<feature type="transmembrane region" description="Helical" evidence="7">
    <location>
        <begin position="314"/>
        <end position="337"/>
    </location>
</feature>
<keyword evidence="11" id="KW-1185">Reference proteome</keyword>
<dbReference type="Pfam" id="PF03772">
    <property type="entry name" value="Competence"/>
    <property type="match status" value="1"/>
</dbReference>
<gene>
    <name evidence="10" type="ORF">FHS55_004549</name>
</gene>
<evidence type="ECO:0000313" key="11">
    <source>
        <dbReference type="Proteomes" id="UP000533469"/>
    </source>
</evidence>
<keyword evidence="3 7" id="KW-0812">Transmembrane</keyword>
<feature type="transmembrane region" description="Helical" evidence="7">
    <location>
        <begin position="92"/>
        <end position="112"/>
    </location>
</feature>
<dbReference type="Proteomes" id="UP000533469">
    <property type="component" value="Unassembled WGS sequence"/>
</dbReference>
<feature type="domain" description="ComEC/Rec2-related protein" evidence="8">
    <location>
        <begin position="290"/>
        <end position="576"/>
    </location>
</feature>
<feature type="transmembrane region" description="Helical" evidence="7">
    <location>
        <begin position="460"/>
        <end position="483"/>
    </location>
</feature>
<feature type="transmembrane region" description="Helical" evidence="7">
    <location>
        <begin position="577"/>
        <end position="595"/>
    </location>
</feature>
<proteinExistence type="predicted"/>
<evidence type="ECO:0000259" key="9">
    <source>
        <dbReference type="Pfam" id="PF13567"/>
    </source>
</evidence>
<comment type="subcellular location">
    <subcellularLocation>
        <location evidence="1">Cell membrane</location>
        <topology evidence="1">Multi-pass membrane protein</topology>
    </subcellularLocation>
</comment>
<dbReference type="PANTHER" id="PTHR30619:SF1">
    <property type="entry name" value="RECOMBINATION PROTEIN 2"/>
    <property type="match status" value="1"/>
</dbReference>
<dbReference type="AlphaFoldDB" id="A0A839ZGJ5"/>
<dbReference type="InterPro" id="IPR025405">
    <property type="entry name" value="DUF4131"/>
</dbReference>
<evidence type="ECO:0000256" key="3">
    <source>
        <dbReference type="ARBA" id="ARBA00022692"/>
    </source>
</evidence>
<feature type="transmembrane region" description="Helical" evidence="7">
    <location>
        <begin position="46"/>
        <end position="63"/>
    </location>
</feature>
<dbReference type="InterPro" id="IPR052159">
    <property type="entry name" value="Competence_DNA_uptake"/>
</dbReference>
<accession>A0A839ZGJ5</accession>
<dbReference type="GO" id="GO:0005886">
    <property type="term" value="C:plasma membrane"/>
    <property type="evidence" value="ECO:0007669"/>
    <property type="project" value="UniProtKB-SubCell"/>
</dbReference>
<dbReference type="EMBL" id="JACICD010000016">
    <property type="protein sequence ID" value="MBB3773904.1"/>
    <property type="molecule type" value="Genomic_DNA"/>
</dbReference>
<dbReference type="PANTHER" id="PTHR30619">
    <property type="entry name" value="DNA INTERNALIZATION/COMPETENCE PROTEIN COMEC/REC2"/>
    <property type="match status" value="1"/>
</dbReference>
<dbReference type="RefSeq" id="WP_183192095.1">
    <property type="nucleotide sequence ID" value="NZ_JACICD010000016.1"/>
</dbReference>
<keyword evidence="2" id="KW-1003">Cell membrane</keyword>
<dbReference type="Pfam" id="PF13567">
    <property type="entry name" value="DUF4131"/>
    <property type="match status" value="1"/>
</dbReference>